<dbReference type="PANTHER" id="PTHR34583">
    <property type="entry name" value="ANTIPORTER SUBUNIT MNHC2-RELATED"/>
    <property type="match status" value="1"/>
</dbReference>
<accession>A0A7T4JVQ8</accession>
<feature type="region of interest" description="Disordered" evidence="7">
    <location>
        <begin position="122"/>
        <end position="182"/>
    </location>
</feature>
<dbReference type="InterPro" id="IPR050601">
    <property type="entry name" value="CPA3_antiporter_subunitC"/>
</dbReference>
<evidence type="ECO:0000256" key="8">
    <source>
        <dbReference type="SAM" id="Phobius"/>
    </source>
</evidence>
<gene>
    <name evidence="9" type="ORF">I6I10_04445</name>
</gene>
<evidence type="ECO:0000256" key="4">
    <source>
        <dbReference type="ARBA" id="ARBA00022692"/>
    </source>
</evidence>
<evidence type="ECO:0000256" key="5">
    <source>
        <dbReference type="ARBA" id="ARBA00022989"/>
    </source>
</evidence>
<dbReference type="GO" id="GO:0005886">
    <property type="term" value="C:plasma membrane"/>
    <property type="evidence" value="ECO:0007669"/>
    <property type="project" value="UniProtKB-SubCell"/>
</dbReference>
<dbReference type="PANTHER" id="PTHR34583:SF2">
    <property type="entry name" value="ANTIPORTER SUBUNIT MNHC2-RELATED"/>
    <property type="match status" value="1"/>
</dbReference>
<keyword evidence="5 8" id="KW-1133">Transmembrane helix</keyword>
<evidence type="ECO:0000256" key="6">
    <source>
        <dbReference type="ARBA" id="ARBA00023136"/>
    </source>
</evidence>
<comment type="subcellular location">
    <subcellularLocation>
        <location evidence="1">Cell membrane</location>
        <topology evidence="1">Multi-pass membrane protein</topology>
    </subcellularLocation>
</comment>
<dbReference type="Pfam" id="PF00420">
    <property type="entry name" value="Oxidored_q2"/>
    <property type="match status" value="1"/>
</dbReference>
<keyword evidence="4 8" id="KW-0812">Transmembrane</keyword>
<feature type="transmembrane region" description="Helical" evidence="8">
    <location>
        <begin position="30"/>
        <end position="52"/>
    </location>
</feature>
<dbReference type="OrthoDB" id="9799219at2"/>
<protein>
    <submittedName>
        <fullName evidence="9">Na(+)/H(+) antiporter subunit C</fullName>
    </submittedName>
</protein>
<evidence type="ECO:0000313" key="9">
    <source>
        <dbReference type="EMBL" id="QQB47163.1"/>
    </source>
</evidence>
<keyword evidence="3" id="KW-1003">Cell membrane</keyword>
<dbReference type="RefSeq" id="WP_005388600.1">
    <property type="nucleotide sequence ID" value="NZ_CP066007.1"/>
</dbReference>
<dbReference type="EMBL" id="CP066007">
    <property type="protein sequence ID" value="QQB47163.1"/>
    <property type="molecule type" value="Genomic_DNA"/>
</dbReference>
<dbReference type="AlphaFoldDB" id="A0A7T4JVQ8"/>
<keyword evidence="6 8" id="KW-0472">Membrane</keyword>
<dbReference type="Gene3D" id="1.10.287.3510">
    <property type="match status" value="1"/>
</dbReference>
<evidence type="ECO:0000256" key="3">
    <source>
        <dbReference type="ARBA" id="ARBA00022475"/>
    </source>
</evidence>
<evidence type="ECO:0000256" key="7">
    <source>
        <dbReference type="SAM" id="MobiDB-lite"/>
    </source>
</evidence>
<name>A0A7T4JVQ8_9CORY</name>
<dbReference type="NCBIfam" id="NF005929">
    <property type="entry name" value="PRK07946.1"/>
    <property type="match status" value="1"/>
</dbReference>
<comment type="similarity">
    <text evidence="2">Belongs to the CPA3 antiporters (TC 2.A.63) subunit C family.</text>
</comment>
<sequence>MASNLFLLITAGVLISAGAYLLLERAMTKMLMGIMLMGNGANLLLLLSGGRSGQPPIDGRDSELTEKVADPLAQGMILTAIVISMAMTAFILALAFRQYRYRSADYIENDAEDAAIAMRPPTAAAAPDHDASDDPETGRATSEGDAFGPQSFEAPVTNEDDVAEGEADDEASTSKKKKEEDK</sequence>
<dbReference type="Proteomes" id="UP000596145">
    <property type="component" value="Chromosome"/>
</dbReference>
<organism evidence="9 10">
    <name type="scientific">Corynebacterium glucuronolyticum</name>
    <dbReference type="NCBI Taxonomy" id="39791"/>
    <lineage>
        <taxon>Bacteria</taxon>
        <taxon>Bacillati</taxon>
        <taxon>Actinomycetota</taxon>
        <taxon>Actinomycetes</taxon>
        <taxon>Mycobacteriales</taxon>
        <taxon>Corynebacteriaceae</taxon>
        <taxon>Corynebacterium</taxon>
    </lineage>
</organism>
<dbReference type="InterPro" id="IPR039428">
    <property type="entry name" value="NUOK/Mnh_C1-like"/>
</dbReference>
<feature type="transmembrane region" description="Helical" evidence="8">
    <location>
        <begin position="6"/>
        <end position="23"/>
    </location>
</feature>
<dbReference type="GeneID" id="92761022"/>
<feature type="compositionally biased region" description="Acidic residues" evidence="7">
    <location>
        <begin position="158"/>
        <end position="171"/>
    </location>
</feature>
<proteinExistence type="inferred from homology"/>
<evidence type="ECO:0000313" key="10">
    <source>
        <dbReference type="Proteomes" id="UP000596145"/>
    </source>
</evidence>
<reference evidence="9 10" key="1">
    <citation type="submission" date="2020-12" db="EMBL/GenBank/DDBJ databases">
        <title>FDA dAtabase for Regulatory Grade micrObial Sequences (FDA-ARGOS): Supporting development and validation of Infectious Disease Dx tests.</title>
        <authorList>
            <person name="Sproer C."/>
            <person name="Gronow S."/>
            <person name="Severitt S."/>
            <person name="Schroder I."/>
            <person name="Tallon L."/>
            <person name="Sadzewicz L."/>
            <person name="Zhao X."/>
            <person name="Boylan J."/>
            <person name="Ott S."/>
            <person name="Bowen H."/>
            <person name="Vavikolanu K."/>
            <person name="Mehta A."/>
            <person name="Aluvathingal J."/>
            <person name="Nadendla S."/>
            <person name="Lowell S."/>
            <person name="Myers T."/>
            <person name="Yan Y."/>
            <person name="Sichtig H."/>
        </authorList>
    </citation>
    <scope>NUCLEOTIDE SEQUENCE [LARGE SCALE GENOMIC DNA]</scope>
    <source>
        <strain evidence="9 10">FDAARGOS_1053</strain>
    </source>
</reference>
<evidence type="ECO:0000256" key="2">
    <source>
        <dbReference type="ARBA" id="ARBA00010388"/>
    </source>
</evidence>
<feature type="transmembrane region" description="Helical" evidence="8">
    <location>
        <begin position="72"/>
        <end position="96"/>
    </location>
</feature>
<evidence type="ECO:0000256" key="1">
    <source>
        <dbReference type="ARBA" id="ARBA00004651"/>
    </source>
</evidence>